<dbReference type="Pfam" id="PF07963">
    <property type="entry name" value="N_methyl"/>
    <property type="match status" value="1"/>
</dbReference>
<name>A0A1H6S828_9GAMM</name>
<protein>
    <submittedName>
        <fullName evidence="3">General secretion pathway protein G</fullName>
    </submittedName>
</protein>
<dbReference type="GO" id="GO:0015627">
    <property type="term" value="C:type II protein secretion system complex"/>
    <property type="evidence" value="ECO:0007669"/>
    <property type="project" value="InterPro"/>
</dbReference>
<dbReference type="EMBL" id="FNYO01000011">
    <property type="protein sequence ID" value="SEI60351.1"/>
    <property type="molecule type" value="Genomic_DNA"/>
</dbReference>
<dbReference type="AlphaFoldDB" id="A0A1H6S828"/>
<dbReference type="PROSITE" id="PS00409">
    <property type="entry name" value="PROKAR_NTER_METHYL"/>
    <property type="match status" value="1"/>
</dbReference>
<dbReference type="GO" id="GO:0015628">
    <property type="term" value="P:protein secretion by the type II secretion system"/>
    <property type="evidence" value="ECO:0007669"/>
    <property type="project" value="InterPro"/>
</dbReference>
<dbReference type="RefSeq" id="WP_090730565.1">
    <property type="nucleotide sequence ID" value="NZ_FNYO01000011.1"/>
</dbReference>
<dbReference type="InterPro" id="IPR045584">
    <property type="entry name" value="Pilin-like"/>
</dbReference>
<evidence type="ECO:0000313" key="2">
    <source>
        <dbReference type="EMBL" id="SEI60351.1"/>
    </source>
</evidence>
<evidence type="ECO:0000256" key="1">
    <source>
        <dbReference type="ARBA" id="ARBA00022481"/>
    </source>
</evidence>
<dbReference type="Gene3D" id="3.30.700.10">
    <property type="entry name" value="Glycoprotein, Type 4 Pilin"/>
    <property type="match status" value="1"/>
</dbReference>
<evidence type="ECO:0000313" key="5">
    <source>
        <dbReference type="Proteomes" id="UP000199250"/>
    </source>
</evidence>
<dbReference type="InterPro" id="IPR012902">
    <property type="entry name" value="N_methyl_site"/>
</dbReference>
<dbReference type="NCBIfam" id="TIGR02532">
    <property type="entry name" value="IV_pilin_GFxxxE"/>
    <property type="match status" value="1"/>
</dbReference>
<gene>
    <name evidence="3" type="ORF">SAMN04244572_01166</name>
    <name evidence="2" type="ORF">SAMN04244579_01323</name>
</gene>
<dbReference type="PRINTS" id="PR00813">
    <property type="entry name" value="BCTERIALGSPG"/>
</dbReference>
<accession>A0A1H6S828</accession>
<proteinExistence type="predicted"/>
<dbReference type="EMBL" id="FNYQ01000013">
    <property type="protein sequence ID" value="SEI64193.1"/>
    <property type="molecule type" value="Genomic_DNA"/>
</dbReference>
<evidence type="ECO:0000313" key="4">
    <source>
        <dbReference type="Proteomes" id="UP000199005"/>
    </source>
</evidence>
<dbReference type="Proteomes" id="UP000199005">
    <property type="component" value="Unassembled WGS sequence"/>
</dbReference>
<dbReference type="InterPro" id="IPR000983">
    <property type="entry name" value="Bac_GSPG_pilin"/>
</dbReference>
<reference evidence="4 5" key="1">
    <citation type="submission" date="2016-10" db="EMBL/GenBank/DDBJ databases">
        <authorList>
            <person name="de Groot N.N."/>
        </authorList>
    </citation>
    <scope>NUCLEOTIDE SEQUENCE [LARGE SCALE GENOMIC DNA]</scope>
    <source>
        <strain evidence="2 4">DSM 1041</strain>
        <strain evidence="3 5">DSM 373</strain>
    </source>
</reference>
<evidence type="ECO:0000313" key="3">
    <source>
        <dbReference type="EMBL" id="SEI64193.1"/>
    </source>
</evidence>
<organism evidence="3 5">
    <name type="scientific">Azotobacter beijerinckii</name>
    <dbReference type="NCBI Taxonomy" id="170623"/>
    <lineage>
        <taxon>Bacteria</taxon>
        <taxon>Pseudomonadati</taxon>
        <taxon>Pseudomonadota</taxon>
        <taxon>Gammaproteobacteria</taxon>
        <taxon>Pseudomonadales</taxon>
        <taxon>Pseudomonadaceae</taxon>
        <taxon>Azotobacter</taxon>
    </lineage>
</organism>
<dbReference type="SUPFAM" id="SSF54523">
    <property type="entry name" value="Pili subunits"/>
    <property type="match status" value="1"/>
</dbReference>
<sequence>MNGGVRQGRGFSLLELVIALAILGLLAGMAAPLTETVIRRGKEQELKTALYRIRDAIDAYKRATDAGFIEKSALGSGYPPSLAVLVEGVRDLRNPSGSKLYFLRRIPRDPFAEPDMSAPESWGLRSYDSSAENPQEGEDVFDVYSLSKSRGLNGIPYREW</sequence>
<dbReference type="OrthoDB" id="9790526at2"/>
<dbReference type="STRING" id="170623.SAMN04244579_01323"/>
<keyword evidence="1" id="KW-0488">Methylation</keyword>
<dbReference type="Proteomes" id="UP000199250">
    <property type="component" value="Unassembled WGS sequence"/>
</dbReference>